<dbReference type="EMBL" id="LWDX02026775">
    <property type="protein sequence ID" value="OEL29867.1"/>
    <property type="molecule type" value="Genomic_DNA"/>
</dbReference>
<evidence type="ECO:0000313" key="2">
    <source>
        <dbReference type="Proteomes" id="UP000095767"/>
    </source>
</evidence>
<feature type="non-terminal residue" evidence="1">
    <location>
        <position position="1"/>
    </location>
</feature>
<gene>
    <name evidence="1" type="ORF">BAE44_0009114</name>
</gene>
<organism evidence="1 2">
    <name type="scientific">Dichanthelium oligosanthes</name>
    <dbReference type="NCBI Taxonomy" id="888268"/>
    <lineage>
        <taxon>Eukaryota</taxon>
        <taxon>Viridiplantae</taxon>
        <taxon>Streptophyta</taxon>
        <taxon>Embryophyta</taxon>
        <taxon>Tracheophyta</taxon>
        <taxon>Spermatophyta</taxon>
        <taxon>Magnoliopsida</taxon>
        <taxon>Liliopsida</taxon>
        <taxon>Poales</taxon>
        <taxon>Poaceae</taxon>
        <taxon>PACMAD clade</taxon>
        <taxon>Panicoideae</taxon>
        <taxon>Panicodae</taxon>
        <taxon>Paniceae</taxon>
        <taxon>Dichantheliinae</taxon>
        <taxon>Dichanthelium</taxon>
    </lineage>
</organism>
<evidence type="ECO:0000313" key="1">
    <source>
        <dbReference type="EMBL" id="OEL29867.1"/>
    </source>
</evidence>
<accession>A0A1E5VXP1</accession>
<protein>
    <submittedName>
        <fullName evidence="1">Uncharacterized protein</fullName>
    </submittedName>
</protein>
<sequence>LEFMACREPLALANDLLLHSFKLASDCANVVRSIQREAMGSYSHIIQEIKARAASF</sequence>
<dbReference type="OrthoDB" id="694569at2759"/>
<name>A0A1E5VXP1_9POAL</name>
<dbReference type="STRING" id="888268.A0A1E5VXP1"/>
<proteinExistence type="predicted"/>
<dbReference type="Proteomes" id="UP000095767">
    <property type="component" value="Unassembled WGS sequence"/>
</dbReference>
<dbReference type="AlphaFoldDB" id="A0A1E5VXP1"/>
<comment type="caution">
    <text evidence="1">The sequence shown here is derived from an EMBL/GenBank/DDBJ whole genome shotgun (WGS) entry which is preliminary data.</text>
</comment>
<keyword evidence="2" id="KW-1185">Reference proteome</keyword>
<reference evidence="1 2" key="1">
    <citation type="submission" date="2016-09" db="EMBL/GenBank/DDBJ databases">
        <title>The draft genome of Dichanthelium oligosanthes: A C3 panicoid grass species.</title>
        <authorList>
            <person name="Studer A.J."/>
            <person name="Schnable J.C."/>
            <person name="Brutnell T.P."/>
        </authorList>
    </citation>
    <scope>NUCLEOTIDE SEQUENCE [LARGE SCALE GENOMIC DNA]</scope>
    <source>
        <strain evidence="2">cv. Kellogg 1175</strain>
        <tissue evidence="1">Leaf</tissue>
    </source>
</reference>